<dbReference type="AlphaFoldDB" id="A0A1G2LB22"/>
<keyword evidence="1" id="KW-0472">Membrane</keyword>
<keyword evidence="1" id="KW-1133">Transmembrane helix</keyword>
<reference evidence="2 3" key="1">
    <citation type="journal article" date="2016" name="Nat. Commun.">
        <title>Thousands of microbial genomes shed light on interconnected biogeochemical processes in an aquifer system.</title>
        <authorList>
            <person name="Anantharaman K."/>
            <person name="Brown C.T."/>
            <person name="Hug L.A."/>
            <person name="Sharon I."/>
            <person name="Castelle C.J."/>
            <person name="Probst A.J."/>
            <person name="Thomas B.C."/>
            <person name="Singh A."/>
            <person name="Wilkins M.J."/>
            <person name="Karaoz U."/>
            <person name="Brodie E.L."/>
            <person name="Williams K.H."/>
            <person name="Hubbard S.S."/>
            <person name="Banfield J.F."/>
        </authorList>
    </citation>
    <scope>NUCLEOTIDE SEQUENCE [LARGE SCALE GENOMIC DNA]</scope>
</reference>
<dbReference type="EMBL" id="MHQS01000010">
    <property type="protein sequence ID" value="OHA08836.1"/>
    <property type="molecule type" value="Genomic_DNA"/>
</dbReference>
<evidence type="ECO:0000313" key="2">
    <source>
        <dbReference type="EMBL" id="OHA08836.1"/>
    </source>
</evidence>
<name>A0A1G2LB22_9BACT</name>
<evidence type="ECO:0000256" key="1">
    <source>
        <dbReference type="SAM" id="Phobius"/>
    </source>
</evidence>
<comment type="caution">
    <text evidence="2">The sequence shown here is derived from an EMBL/GenBank/DDBJ whole genome shotgun (WGS) entry which is preliminary data.</text>
</comment>
<gene>
    <name evidence="2" type="ORF">A3B37_00605</name>
</gene>
<keyword evidence="1" id="KW-0812">Transmembrane</keyword>
<sequence>MLSSQYAKTTAKEVNAMLDTLKMIARGAMMLANGALAFHAYQEAREGLELALYRTAEDGAGGILSLAVRIGTSDVFGNIATAISLVVMTLALFVVTGRRQ</sequence>
<dbReference type="Proteomes" id="UP000176705">
    <property type="component" value="Unassembled WGS sequence"/>
</dbReference>
<organism evidence="2 3">
    <name type="scientific">Candidatus Sungbacteria bacterium RIFCSPLOWO2_01_FULL_59_16</name>
    <dbReference type="NCBI Taxonomy" id="1802280"/>
    <lineage>
        <taxon>Bacteria</taxon>
        <taxon>Candidatus Sungiibacteriota</taxon>
    </lineage>
</organism>
<dbReference type="STRING" id="1802280.A3B37_00605"/>
<accession>A0A1G2LB22</accession>
<protein>
    <submittedName>
        <fullName evidence="2">Uncharacterized protein</fullName>
    </submittedName>
</protein>
<evidence type="ECO:0000313" key="3">
    <source>
        <dbReference type="Proteomes" id="UP000176705"/>
    </source>
</evidence>
<proteinExistence type="predicted"/>
<feature type="transmembrane region" description="Helical" evidence="1">
    <location>
        <begin position="75"/>
        <end position="95"/>
    </location>
</feature>